<name>A0A7W7VF09_9PSEU</name>
<dbReference type="AlphaFoldDB" id="A0A7W7VF09"/>
<reference evidence="6 7" key="1">
    <citation type="submission" date="2020-08" db="EMBL/GenBank/DDBJ databases">
        <title>Genomic Encyclopedia of Type Strains, Phase III (KMG-III): the genomes of soil and plant-associated and newly described type strains.</title>
        <authorList>
            <person name="Whitman W."/>
        </authorList>
    </citation>
    <scope>NUCLEOTIDE SEQUENCE [LARGE SCALE GENOMIC DNA]</scope>
    <source>
        <strain evidence="6 7">CECT 8960</strain>
    </source>
</reference>
<evidence type="ECO:0000313" key="6">
    <source>
        <dbReference type="EMBL" id="MBB4907828.1"/>
    </source>
</evidence>
<evidence type="ECO:0000256" key="5">
    <source>
        <dbReference type="SAM" id="Phobius"/>
    </source>
</evidence>
<evidence type="ECO:0000256" key="1">
    <source>
        <dbReference type="ARBA" id="ARBA00004141"/>
    </source>
</evidence>
<dbReference type="Pfam" id="PF13564">
    <property type="entry name" value="DoxX_2"/>
    <property type="match status" value="1"/>
</dbReference>
<dbReference type="InterPro" id="IPR032808">
    <property type="entry name" value="DoxX"/>
</dbReference>
<organism evidence="6 7">
    <name type="scientific">Actinophytocola algeriensis</name>
    <dbReference type="NCBI Taxonomy" id="1768010"/>
    <lineage>
        <taxon>Bacteria</taxon>
        <taxon>Bacillati</taxon>
        <taxon>Actinomycetota</taxon>
        <taxon>Actinomycetes</taxon>
        <taxon>Pseudonocardiales</taxon>
        <taxon>Pseudonocardiaceae</taxon>
    </lineage>
</organism>
<sequence length="109" mass="11054">MYVALVLVTAAVNLWAAVADFLRAGFVLGNAAALDLPPAWLTPLGLLKAAGAAGLLLGLAGIPLIGTAAAVGLVLFFLGAVGVHVWRRVFHNIAYPGVFLALAVAVLVV</sequence>
<evidence type="ECO:0000313" key="7">
    <source>
        <dbReference type="Proteomes" id="UP000520767"/>
    </source>
</evidence>
<feature type="transmembrane region" description="Helical" evidence="5">
    <location>
        <begin position="89"/>
        <end position="108"/>
    </location>
</feature>
<dbReference type="RefSeq" id="WP_311771177.1">
    <property type="nucleotide sequence ID" value="NZ_JACHJQ010000004.1"/>
</dbReference>
<accession>A0A7W7VF09</accession>
<keyword evidence="2 5" id="KW-0812">Transmembrane</keyword>
<evidence type="ECO:0000256" key="2">
    <source>
        <dbReference type="ARBA" id="ARBA00022692"/>
    </source>
</evidence>
<keyword evidence="7" id="KW-1185">Reference proteome</keyword>
<dbReference type="EMBL" id="JACHJQ010000004">
    <property type="protein sequence ID" value="MBB4907828.1"/>
    <property type="molecule type" value="Genomic_DNA"/>
</dbReference>
<gene>
    <name evidence="6" type="ORF">FHR82_004070</name>
</gene>
<evidence type="ECO:0000256" key="3">
    <source>
        <dbReference type="ARBA" id="ARBA00022989"/>
    </source>
</evidence>
<feature type="transmembrane region" description="Helical" evidence="5">
    <location>
        <begin position="49"/>
        <end position="77"/>
    </location>
</feature>
<evidence type="ECO:0000256" key="4">
    <source>
        <dbReference type="ARBA" id="ARBA00023136"/>
    </source>
</evidence>
<evidence type="ECO:0008006" key="8">
    <source>
        <dbReference type="Google" id="ProtNLM"/>
    </source>
</evidence>
<dbReference type="GO" id="GO:0016020">
    <property type="term" value="C:membrane"/>
    <property type="evidence" value="ECO:0007669"/>
    <property type="project" value="UniProtKB-SubCell"/>
</dbReference>
<proteinExistence type="predicted"/>
<keyword evidence="3 5" id="KW-1133">Transmembrane helix</keyword>
<keyword evidence="4 5" id="KW-0472">Membrane</keyword>
<comment type="caution">
    <text evidence="6">The sequence shown here is derived from an EMBL/GenBank/DDBJ whole genome shotgun (WGS) entry which is preliminary data.</text>
</comment>
<comment type="subcellular location">
    <subcellularLocation>
        <location evidence="1">Membrane</location>
        <topology evidence="1">Multi-pass membrane protein</topology>
    </subcellularLocation>
</comment>
<protein>
    <recommendedName>
        <fullName evidence="8">DoxX-like protein</fullName>
    </recommendedName>
</protein>
<dbReference type="Proteomes" id="UP000520767">
    <property type="component" value="Unassembled WGS sequence"/>
</dbReference>